<keyword evidence="5" id="KW-1278">Translocase</keyword>
<dbReference type="PANTHER" id="PTHR22773">
    <property type="entry name" value="NADH DEHYDROGENASE"/>
    <property type="match status" value="1"/>
</dbReference>
<comment type="similarity">
    <text evidence="5">Belongs to the complex I subunit 2 family.</text>
</comment>
<feature type="transmembrane region" description="Helical" evidence="5">
    <location>
        <begin position="190"/>
        <end position="208"/>
    </location>
</feature>
<comment type="function">
    <text evidence="5">NDH-1 shuttles electrons from NADH, via FMN and iron-sulfur (Fe-S) centers, to quinones in the respiratory chain. The immediate electron acceptor for the enzyme in this species is believed to be a menaquinone. Couples the redox reaction to proton translocation (for every two electrons transferred, four hydrogen ions are translocated across the cytoplasmic membrane), and thus conserves the redox energy in a proton gradient.</text>
</comment>
<dbReference type="GO" id="GO:0005886">
    <property type="term" value="C:plasma membrane"/>
    <property type="evidence" value="ECO:0007669"/>
    <property type="project" value="UniProtKB-SubCell"/>
</dbReference>
<feature type="transmembrane region" description="Helical" evidence="5">
    <location>
        <begin position="104"/>
        <end position="122"/>
    </location>
</feature>
<feature type="transmembrane region" description="Helical" evidence="5">
    <location>
        <begin position="289"/>
        <end position="308"/>
    </location>
</feature>
<comment type="subcellular location">
    <subcellularLocation>
        <location evidence="5">Cell membrane</location>
        <topology evidence="5">Multi-pass membrane protein</topology>
    </subcellularLocation>
    <subcellularLocation>
        <location evidence="1">Endomembrane system</location>
        <topology evidence="1">Multi-pass membrane protein</topology>
    </subcellularLocation>
    <subcellularLocation>
        <location evidence="6">Membrane</location>
        <topology evidence="6">Multi-pass membrane protein</topology>
    </subcellularLocation>
</comment>
<feature type="transmembrane region" description="Helical" evidence="5">
    <location>
        <begin position="392"/>
        <end position="412"/>
    </location>
</feature>
<dbReference type="HAMAP" id="MF_00445">
    <property type="entry name" value="NDH1_NuoN_1"/>
    <property type="match status" value="1"/>
</dbReference>
<comment type="caution">
    <text evidence="8">The sequence shown here is derived from an EMBL/GenBank/DDBJ whole genome shotgun (WGS) entry which is preliminary data.</text>
</comment>
<keyword evidence="5" id="KW-1003">Cell membrane</keyword>
<proteinExistence type="inferred from homology"/>
<feature type="domain" description="NADH:quinone oxidoreductase/Mrp antiporter transmembrane" evidence="7">
    <location>
        <begin position="121"/>
        <end position="405"/>
    </location>
</feature>
<evidence type="ECO:0000256" key="2">
    <source>
        <dbReference type="ARBA" id="ARBA00022692"/>
    </source>
</evidence>
<reference evidence="8 9" key="1">
    <citation type="submission" date="2016-07" db="EMBL/GenBank/DDBJ databases">
        <title>Draft genome sequence of Prauserella muralis DSM 45305, isolated from a mould-covered wall in an indoor environment.</title>
        <authorList>
            <person name="Ruckert C."/>
            <person name="Albersmeier A."/>
            <person name="Jiang C.-L."/>
            <person name="Jiang Y."/>
            <person name="Kalinowski J."/>
            <person name="Schneider O."/>
            <person name="Winkler A."/>
            <person name="Zotchev S.B."/>
        </authorList>
    </citation>
    <scope>NUCLEOTIDE SEQUENCE [LARGE SCALE GENOMIC DNA]</scope>
    <source>
        <strain evidence="8 9">DSM 45305</strain>
    </source>
</reference>
<comment type="subunit">
    <text evidence="5">NDH-1 is composed of 14 different subunits. Subunits NuoA, H, J, K, L, M, N constitute the membrane sector of the complex.</text>
</comment>
<dbReference type="GO" id="GO:0008137">
    <property type="term" value="F:NADH dehydrogenase (ubiquinone) activity"/>
    <property type="evidence" value="ECO:0007669"/>
    <property type="project" value="InterPro"/>
</dbReference>
<keyword evidence="5" id="KW-0520">NAD</keyword>
<evidence type="ECO:0000313" key="9">
    <source>
        <dbReference type="Proteomes" id="UP000249915"/>
    </source>
</evidence>
<dbReference type="EMBL" id="MASW01000007">
    <property type="protein sequence ID" value="PXY19052.1"/>
    <property type="molecule type" value="Genomic_DNA"/>
</dbReference>
<dbReference type="GO" id="GO:0050136">
    <property type="term" value="F:NADH dehydrogenase (quinone) (non-electrogenic) activity"/>
    <property type="evidence" value="ECO:0007669"/>
    <property type="project" value="UniProtKB-UniRule"/>
</dbReference>
<dbReference type="InterPro" id="IPR010096">
    <property type="entry name" value="NADH-Q_OxRdtase_suN/2"/>
</dbReference>
<evidence type="ECO:0000256" key="6">
    <source>
        <dbReference type="RuleBase" id="RU000320"/>
    </source>
</evidence>
<dbReference type="Proteomes" id="UP000249915">
    <property type="component" value="Unassembled WGS sequence"/>
</dbReference>
<evidence type="ECO:0000256" key="5">
    <source>
        <dbReference type="HAMAP-Rule" id="MF_00445"/>
    </source>
</evidence>
<keyword evidence="5" id="KW-0874">Quinone</keyword>
<dbReference type="EC" id="7.1.1.-" evidence="5"/>
<feature type="transmembrane region" description="Helical" evidence="5">
    <location>
        <begin position="229"/>
        <end position="247"/>
    </location>
</feature>
<evidence type="ECO:0000256" key="3">
    <source>
        <dbReference type="ARBA" id="ARBA00022989"/>
    </source>
</evidence>
<dbReference type="RefSeq" id="WP_112284980.1">
    <property type="nucleotide sequence ID" value="NZ_MASW01000007.1"/>
</dbReference>
<evidence type="ECO:0000259" key="7">
    <source>
        <dbReference type="Pfam" id="PF00361"/>
    </source>
</evidence>
<evidence type="ECO:0000313" key="8">
    <source>
        <dbReference type="EMBL" id="PXY19052.1"/>
    </source>
</evidence>
<organism evidence="8 9">
    <name type="scientific">Prauserella muralis</name>
    <dbReference type="NCBI Taxonomy" id="588067"/>
    <lineage>
        <taxon>Bacteria</taxon>
        <taxon>Bacillati</taxon>
        <taxon>Actinomycetota</taxon>
        <taxon>Actinomycetes</taxon>
        <taxon>Pseudonocardiales</taxon>
        <taxon>Pseudonocardiaceae</taxon>
        <taxon>Prauserella</taxon>
    </lineage>
</organism>
<evidence type="ECO:0000256" key="1">
    <source>
        <dbReference type="ARBA" id="ARBA00004127"/>
    </source>
</evidence>
<feature type="transmembrane region" description="Helical" evidence="5">
    <location>
        <begin position="320"/>
        <end position="343"/>
    </location>
</feature>
<dbReference type="GO" id="GO:0042773">
    <property type="term" value="P:ATP synthesis coupled electron transport"/>
    <property type="evidence" value="ECO:0007669"/>
    <property type="project" value="InterPro"/>
</dbReference>
<keyword evidence="2 5" id="KW-0812">Transmembrane</keyword>
<keyword evidence="5" id="KW-0813">Transport</keyword>
<feature type="transmembrane region" description="Helical" evidence="5">
    <location>
        <begin position="355"/>
        <end position="372"/>
    </location>
</feature>
<dbReference type="Pfam" id="PF00361">
    <property type="entry name" value="Proton_antipo_M"/>
    <property type="match status" value="1"/>
</dbReference>
<feature type="transmembrane region" description="Helical" evidence="5">
    <location>
        <begin position="12"/>
        <end position="28"/>
    </location>
</feature>
<name>A0A2V4AGJ0_9PSEU</name>
<keyword evidence="3 5" id="KW-1133">Transmembrane helix</keyword>
<feature type="transmembrane region" description="Helical" evidence="5">
    <location>
        <begin position="157"/>
        <end position="178"/>
    </location>
</feature>
<evidence type="ECO:0000256" key="4">
    <source>
        <dbReference type="ARBA" id="ARBA00023136"/>
    </source>
</evidence>
<feature type="transmembrane region" description="Helical" evidence="5">
    <location>
        <begin position="259"/>
        <end position="282"/>
    </location>
</feature>
<dbReference type="InterPro" id="IPR001750">
    <property type="entry name" value="ND/Mrp_TM"/>
</dbReference>
<dbReference type="GO" id="GO:0048038">
    <property type="term" value="F:quinone binding"/>
    <property type="evidence" value="ECO:0007669"/>
    <property type="project" value="UniProtKB-KW"/>
</dbReference>
<gene>
    <name evidence="5" type="primary">nuoN</name>
    <name evidence="8" type="ORF">BAY60_30015</name>
</gene>
<comment type="catalytic activity">
    <reaction evidence="5">
        <text>a quinone + NADH + 5 H(+)(in) = a quinol + NAD(+) + 4 H(+)(out)</text>
        <dbReference type="Rhea" id="RHEA:57888"/>
        <dbReference type="ChEBI" id="CHEBI:15378"/>
        <dbReference type="ChEBI" id="CHEBI:24646"/>
        <dbReference type="ChEBI" id="CHEBI:57540"/>
        <dbReference type="ChEBI" id="CHEBI:57945"/>
        <dbReference type="ChEBI" id="CHEBI:132124"/>
    </reaction>
</comment>
<dbReference type="AlphaFoldDB" id="A0A2V4AGJ0"/>
<feature type="transmembrane region" description="Helical" evidence="5">
    <location>
        <begin position="35"/>
        <end position="55"/>
    </location>
</feature>
<accession>A0A2V4AGJ0</accession>
<feature type="transmembrane region" description="Helical" evidence="5">
    <location>
        <begin position="67"/>
        <end position="92"/>
    </location>
</feature>
<feature type="transmembrane region" description="Helical" evidence="5">
    <location>
        <begin position="128"/>
        <end position="145"/>
    </location>
</feature>
<keyword evidence="4 5" id="KW-0472">Membrane</keyword>
<protein>
    <recommendedName>
        <fullName evidence="5">NADH-quinone oxidoreductase subunit N</fullName>
        <ecNumber evidence="5">7.1.1.-</ecNumber>
    </recommendedName>
    <alternativeName>
        <fullName evidence="5">NADH dehydrogenase I subunit N</fullName>
    </alternativeName>
    <alternativeName>
        <fullName evidence="5">NDH-1 subunit N</fullName>
    </alternativeName>
</protein>
<dbReference type="GO" id="GO:0012505">
    <property type="term" value="C:endomembrane system"/>
    <property type="evidence" value="ECO:0007669"/>
    <property type="project" value="UniProtKB-SubCell"/>
</dbReference>
<keyword evidence="9" id="KW-1185">Reference proteome</keyword>
<dbReference type="OrthoDB" id="9811718at2"/>
<sequence length="464" mass="47097">MTTSLLLSLPEEILALAAVLCLLLGSFLPRGRQWVVRVVGAAACAGALAATIVLWGRQGGTAFEGSYAVDAALGGTRIAVVVAVLLVLCLATDETRGHARESEFVVLVLLSAVGAVLLAGSLDLLLLVAAYLVATIPLYALTAFAKDSPGTEAALKFYLLGALLSATMLFGVVLLLGAGGATSYAGLRTGPGAAVAIGAVAVLAGLLFKAGAAPAQFWVPDVTEGTRPAVAALVTTVPKIGALVAVYRFAADVLQPAGLAWPVLLAVVAAATMTLGNLAAFFQDNVRRLLAYSTISQVGYVLLAVVAATRSTLALPGLLYYLAGYAVTNVGAFAVVCALPRAASPGDYGGLRRRYPYLALCLVVLLLGFVGTPPTAVFAGKVAVFTAAWDAGYGWLVVVAAVNTVASVFYYLRWIAPAMRGTEPGDAIGAPAPWSRAAAYATAPATVALGLLAGPVLAVLAPSG</sequence>